<organism evidence="1">
    <name type="scientific">Myoviridae sp. ctCo31</name>
    <dbReference type="NCBI Taxonomy" id="2825053"/>
    <lineage>
        <taxon>Viruses</taxon>
        <taxon>Duplodnaviria</taxon>
        <taxon>Heunggongvirae</taxon>
        <taxon>Uroviricota</taxon>
        <taxon>Caudoviricetes</taxon>
    </lineage>
</organism>
<accession>A0A8S5ULP6</accession>
<dbReference type="SUPFAM" id="SSF48493">
    <property type="entry name" value="gene 59 helicase assembly protein"/>
    <property type="match status" value="1"/>
</dbReference>
<protein>
    <submittedName>
        <fullName evidence="1">Uncharacterized protein</fullName>
    </submittedName>
</protein>
<name>A0A8S5ULP6_9CAUD</name>
<sequence>MVNLLANQDQWIGDMLNQDSIMFYRKYMSRFNDLSILFKEDLQNLILFCKSKGRMFKSLFLIEDNKEPMIFKLLQNDSI</sequence>
<dbReference type="EMBL" id="BK016109">
    <property type="protein sequence ID" value="DAF95413.1"/>
    <property type="molecule type" value="Genomic_DNA"/>
</dbReference>
<evidence type="ECO:0000313" key="1">
    <source>
        <dbReference type="EMBL" id="DAF95413.1"/>
    </source>
</evidence>
<reference evidence="1" key="1">
    <citation type="journal article" date="2021" name="Proc. Natl. Acad. Sci. U.S.A.">
        <title>A Catalog of Tens of Thousands of Viruses from Human Metagenomes Reveals Hidden Associations with Chronic Diseases.</title>
        <authorList>
            <person name="Tisza M.J."/>
            <person name="Buck C.B."/>
        </authorList>
    </citation>
    <scope>NUCLEOTIDE SEQUENCE</scope>
    <source>
        <strain evidence="1">CtCo31</strain>
    </source>
</reference>
<proteinExistence type="predicted"/>
<dbReference type="Gene3D" id="1.10.220.50">
    <property type="entry name" value="Bacteriophage T4, Gp59, helicase assembly protein, C-terminal domain"/>
    <property type="match status" value="1"/>
</dbReference>
<dbReference type="InterPro" id="IPR023197">
    <property type="entry name" value="Phage_T4_Gp59_dom_sf"/>
</dbReference>
<dbReference type="InterPro" id="IPR037082">
    <property type="entry name" value="Phage_T4_Gp59_C_sf"/>
</dbReference>